<feature type="domain" description="PDZ" evidence="12">
    <location>
        <begin position="470"/>
        <end position="556"/>
    </location>
</feature>
<dbReference type="GO" id="GO:0016020">
    <property type="term" value="C:membrane"/>
    <property type="evidence" value="ECO:0007669"/>
    <property type="project" value="UniProtKB-SubCell"/>
</dbReference>
<evidence type="ECO:0000256" key="9">
    <source>
        <dbReference type="ARBA" id="ARBA00023136"/>
    </source>
</evidence>
<dbReference type="InterPro" id="IPR036034">
    <property type="entry name" value="PDZ_sf"/>
</dbReference>
<evidence type="ECO:0000256" key="11">
    <source>
        <dbReference type="SAM" id="Phobius"/>
    </source>
</evidence>
<dbReference type="GO" id="GO:0004252">
    <property type="term" value="F:serine-type endopeptidase activity"/>
    <property type="evidence" value="ECO:0007669"/>
    <property type="project" value="InterPro"/>
</dbReference>
<dbReference type="InterPro" id="IPR051201">
    <property type="entry name" value="Chloro_Bact_Ser_Proteases"/>
</dbReference>
<evidence type="ECO:0000256" key="7">
    <source>
        <dbReference type="ARBA" id="ARBA00022989"/>
    </source>
</evidence>
<dbReference type="SMART" id="SM00228">
    <property type="entry name" value="PDZ"/>
    <property type="match status" value="2"/>
</dbReference>
<dbReference type="Pfam" id="PF13365">
    <property type="entry name" value="Trypsin_2"/>
    <property type="match status" value="1"/>
</dbReference>
<dbReference type="GO" id="GO:0006508">
    <property type="term" value="P:proteolysis"/>
    <property type="evidence" value="ECO:0007669"/>
    <property type="project" value="UniProtKB-KW"/>
</dbReference>
<dbReference type="GO" id="GO:0046872">
    <property type="term" value="F:metal ion binding"/>
    <property type="evidence" value="ECO:0007669"/>
    <property type="project" value="UniProtKB-KW"/>
</dbReference>
<evidence type="ECO:0000259" key="12">
    <source>
        <dbReference type="PROSITE" id="PS50106"/>
    </source>
</evidence>
<feature type="transmembrane region" description="Helical" evidence="11">
    <location>
        <begin position="16"/>
        <end position="35"/>
    </location>
</feature>
<comment type="subcellular location">
    <subcellularLocation>
        <location evidence="1">Membrane</location>
        <topology evidence="1">Single-pass membrane protein</topology>
    </subcellularLocation>
</comment>
<sequence>MTPEQDPSCGKHNLKYLYMVWVASLLLMLGSYWWLDYQAKQKEALGKANRPVVQQPAQSRGQNPAQRAQANPAMQGGGNAAALPVALNQPLMAPGGGELSIPQNVTGPAPFARVAKFMMPSVVNVSATTMRAADPNKKTKTGLQFANPFSGMATESIGSGVVVTEDGYILSNYHVVENAKQVFVTLFNDQGTVKLPAEIVSLDSRRDLALLKVEAEKPLQPAPLGDSKLVNVGDPVIAIGSPFGLDQTVSQGIVSGKRKAVNIGGTVHRNLLQTDAAINRGNSGGPLVGADGSVIGVNTAIYTTTSAFSGVGFAVPSNAAREFLEERIQLPNVTPINGTMMPVAAQNAPPIPSDAVLTHDDRGPCENCHQILPPAGGGQPVAARPPPPIPADAVMPHGDRGPCENCHQILPAGGAGQPVAMQRGPGMGQGMGQHRNRADRMFSFDPNGAFALPAAATAMKGSPTEAPAELVAIVTSGIGATFQVLNMDLAAKLGSPYPKGLIVDQVKVGSSAEQAGLQKGDILIKANGKWLETLESLAQLIQTGNEEIRLSVVRDGRREELMINVARLQAGPGAQMQAVAMNQQMGMPQQQMGNNLQQPMAPSMPPPIAPTTQGQNWNGGMQGGGAGNAPMPNSRMQNGAIPAWQTNGTAPRANRAAPKPAPTEFEWMGMEIMPITSARMNRQPMLKGKSGGLITDLGAASPAMRAGVQRNDVVVAINGQAVSDGRSIDKAIKAAKGRQWALLEVERNGTRMFVKVQ</sequence>
<dbReference type="Gene3D" id="2.30.42.10">
    <property type="match status" value="1"/>
</dbReference>
<accession>A0A1S7LDU1</accession>
<dbReference type="InterPro" id="IPR009003">
    <property type="entry name" value="Peptidase_S1_PA"/>
</dbReference>
<evidence type="ECO:0000256" key="3">
    <source>
        <dbReference type="ARBA" id="ARBA00022670"/>
    </source>
</evidence>
<proteinExistence type="predicted"/>
<evidence type="ECO:0000313" key="13">
    <source>
        <dbReference type="EMBL" id="CRH04718.1"/>
    </source>
</evidence>
<keyword evidence="7 11" id="KW-1133">Transmembrane helix</keyword>
<evidence type="ECO:0000256" key="8">
    <source>
        <dbReference type="ARBA" id="ARBA00023004"/>
    </source>
</evidence>
<feature type="region of interest" description="Disordered" evidence="10">
    <location>
        <begin position="48"/>
        <end position="77"/>
    </location>
</feature>
<dbReference type="InterPro" id="IPR001940">
    <property type="entry name" value="Peptidase_S1C"/>
</dbReference>
<dbReference type="Gene3D" id="2.40.10.120">
    <property type="match status" value="1"/>
</dbReference>
<keyword evidence="9 11" id="KW-0472">Membrane</keyword>
<dbReference type="InterPro" id="IPR041489">
    <property type="entry name" value="PDZ_6"/>
</dbReference>
<feature type="compositionally biased region" description="Low complexity" evidence="10">
    <location>
        <begin position="62"/>
        <end position="74"/>
    </location>
</feature>
<keyword evidence="2" id="KW-0091">Biomineralization</keyword>
<feature type="region of interest" description="Disordered" evidence="10">
    <location>
        <begin position="617"/>
        <end position="660"/>
    </location>
</feature>
<dbReference type="Pfam" id="PF18509">
    <property type="entry name" value="MCR"/>
    <property type="match status" value="2"/>
</dbReference>
<evidence type="ECO:0000256" key="2">
    <source>
        <dbReference type="ARBA" id="ARBA00022591"/>
    </source>
</evidence>
<protein>
    <submittedName>
        <fullName evidence="13">Magnetosome protein MamE. Trypsin-like serine proteases, contain C-terminal PDZ domain</fullName>
    </submittedName>
</protein>
<name>A0A1S7LDU1_MAGMO</name>
<dbReference type="PRINTS" id="PR00834">
    <property type="entry name" value="PROTEASES2C"/>
</dbReference>
<evidence type="ECO:0000256" key="4">
    <source>
        <dbReference type="ARBA" id="ARBA00022692"/>
    </source>
</evidence>
<dbReference type="Gene3D" id="2.30.42.60">
    <property type="match status" value="2"/>
</dbReference>
<keyword evidence="8" id="KW-0408">Iron</keyword>
<dbReference type="PANTHER" id="PTHR43343:SF3">
    <property type="entry name" value="PROTEASE DO-LIKE 8, CHLOROPLASTIC"/>
    <property type="match status" value="1"/>
</dbReference>
<keyword evidence="4 11" id="KW-0812">Transmembrane</keyword>
<organism evidence="13">
    <name type="scientific">Magnetococcus massalia (strain MO-1)</name>
    <dbReference type="NCBI Taxonomy" id="451514"/>
    <lineage>
        <taxon>Bacteria</taxon>
        <taxon>Pseudomonadati</taxon>
        <taxon>Pseudomonadota</taxon>
        <taxon>Magnetococcia</taxon>
        <taxon>Magnetococcales</taxon>
        <taxon>Magnetococcaceae</taxon>
        <taxon>Magnetococcus</taxon>
    </lineage>
</organism>
<dbReference type="InterPro" id="IPR001478">
    <property type="entry name" value="PDZ"/>
</dbReference>
<dbReference type="SUPFAM" id="SSF50494">
    <property type="entry name" value="Trypsin-like serine proteases"/>
    <property type="match status" value="1"/>
</dbReference>
<keyword evidence="6" id="KW-0378">Hydrolase</keyword>
<dbReference type="AlphaFoldDB" id="A0A1S7LDU1"/>
<dbReference type="InterPro" id="IPR040963">
    <property type="entry name" value="MCR"/>
</dbReference>
<dbReference type="SUPFAM" id="SSF50156">
    <property type="entry name" value="PDZ domain-like"/>
    <property type="match status" value="2"/>
</dbReference>
<dbReference type="PANTHER" id="PTHR43343">
    <property type="entry name" value="PEPTIDASE S12"/>
    <property type="match status" value="1"/>
</dbReference>
<evidence type="ECO:0000256" key="6">
    <source>
        <dbReference type="ARBA" id="ARBA00022801"/>
    </source>
</evidence>
<dbReference type="EMBL" id="LO017727">
    <property type="protein sequence ID" value="CRH04718.1"/>
    <property type="molecule type" value="Genomic_DNA"/>
</dbReference>
<reference evidence="13" key="1">
    <citation type="submission" date="2015-04" db="EMBL/GenBank/DDBJ databases">
        <authorList>
            <person name="Syromyatnikov M.Y."/>
            <person name="Popov V.N."/>
        </authorList>
    </citation>
    <scope>NUCLEOTIDE SEQUENCE</scope>
    <source>
        <strain evidence="13">MO-1</strain>
    </source>
</reference>
<keyword evidence="3 13" id="KW-0645">Protease</keyword>
<evidence type="ECO:0000256" key="1">
    <source>
        <dbReference type="ARBA" id="ARBA00004167"/>
    </source>
</evidence>
<evidence type="ECO:0000256" key="10">
    <source>
        <dbReference type="SAM" id="MobiDB-lite"/>
    </source>
</evidence>
<keyword evidence="5" id="KW-0479">Metal-binding</keyword>
<gene>
    <name evidence="13" type="primary">mamE</name>
    <name evidence="13" type="ORF">MAGMO_0513</name>
</gene>
<evidence type="ECO:0000256" key="5">
    <source>
        <dbReference type="ARBA" id="ARBA00022723"/>
    </source>
</evidence>
<dbReference type="Pfam" id="PF17820">
    <property type="entry name" value="PDZ_6"/>
    <property type="match status" value="2"/>
</dbReference>
<dbReference type="PROSITE" id="PS50106">
    <property type="entry name" value="PDZ"/>
    <property type="match status" value="1"/>
</dbReference>